<dbReference type="InterPro" id="IPR058248">
    <property type="entry name" value="Lxx211020-like"/>
</dbReference>
<dbReference type="RefSeq" id="WP_272181009.1">
    <property type="nucleotide sequence ID" value="NZ_JAQOMS010000002.1"/>
</dbReference>
<dbReference type="EMBL" id="JAQOMS010000002">
    <property type="protein sequence ID" value="MDC2889612.1"/>
    <property type="molecule type" value="Genomic_DNA"/>
</dbReference>
<evidence type="ECO:0000313" key="2">
    <source>
        <dbReference type="Proteomes" id="UP001528411"/>
    </source>
</evidence>
<dbReference type="PANTHER" id="PTHR36302:SF1">
    <property type="entry name" value="COPPER CHAPERONE PCU(A)C"/>
    <property type="match status" value="1"/>
</dbReference>
<accession>A0ABT5FG55</accession>
<keyword evidence="2" id="KW-1185">Reference proteome</keyword>
<organism evidence="1 2">
    <name type="scientific">Psychrosphaera algicola</name>
    <dbReference type="NCBI Taxonomy" id="3023714"/>
    <lineage>
        <taxon>Bacteria</taxon>
        <taxon>Pseudomonadati</taxon>
        <taxon>Pseudomonadota</taxon>
        <taxon>Gammaproteobacteria</taxon>
        <taxon>Alteromonadales</taxon>
        <taxon>Pseudoalteromonadaceae</taxon>
        <taxon>Psychrosphaera</taxon>
    </lineage>
</organism>
<proteinExistence type="predicted"/>
<evidence type="ECO:0000313" key="1">
    <source>
        <dbReference type="EMBL" id="MDC2889612.1"/>
    </source>
</evidence>
<protein>
    <submittedName>
        <fullName evidence="1">Copper chaperone PCu(A)C</fullName>
    </submittedName>
</protein>
<dbReference type="InterPro" id="IPR036182">
    <property type="entry name" value="PCuAC_sf"/>
</dbReference>
<dbReference type="SUPFAM" id="SSF110087">
    <property type="entry name" value="DR1885-like metal-binding protein"/>
    <property type="match status" value="1"/>
</dbReference>
<sequence>MSLKIWKIVALSAAILWSNISFGHHLVMVEPVIRAAIHGMPSTAGFFSLTNSSDTDEYLINASSTISERVEFHNHIMNGDNMRMVKVDQILLPANDSIKFESGGMHLMFINLTNYPKAGSKVDVEFTTSSGRKFQITFSVKSILDEHKH</sequence>
<dbReference type="Pfam" id="PF04314">
    <property type="entry name" value="PCuAC"/>
    <property type="match status" value="1"/>
</dbReference>
<dbReference type="Proteomes" id="UP001528411">
    <property type="component" value="Unassembled WGS sequence"/>
</dbReference>
<dbReference type="PANTHER" id="PTHR36302">
    <property type="entry name" value="BLR7088 PROTEIN"/>
    <property type="match status" value="1"/>
</dbReference>
<dbReference type="InterPro" id="IPR007410">
    <property type="entry name" value="LpqE-like"/>
</dbReference>
<reference evidence="1 2" key="1">
    <citation type="submission" date="2023-01" db="EMBL/GenBank/DDBJ databases">
        <title>Psychrosphaera sp. nov., isolated from marine algae.</title>
        <authorList>
            <person name="Bayburt H."/>
            <person name="Choi B.J."/>
            <person name="Kim J.M."/>
            <person name="Choi D.G."/>
            <person name="Jeon C.O."/>
        </authorList>
    </citation>
    <scope>NUCLEOTIDE SEQUENCE [LARGE SCALE GENOMIC DNA]</scope>
    <source>
        <strain evidence="1 2">G1-22</strain>
    </source>
</reference>
<gene>
    <name evidence="1" type="ORF">PN838_13535</name>
</gene>
<dbReference type="Gene3D" id="2.60.40.1890">
    <property type="entry name" value="PCu(A)C copper chaperone"/>
    <property type="match status" value="1"/>
</dbReference>
<name>A0ABT5FG55_9GAMM</name>
<comment type="caution">
    <text evidence="1">The sequence shown here is derived from an EMBL/GenBank/DDBJ whole genome shotgun (WGS) entry which is preliminary data.</text>
</comment>